<proteinExistence type="predicted"/>
<name>A0A193QFE1_SODGM</name>
<evidence type="ECO:0000313" key="3">
    <source>
        <dbReference type="Proteomes" id="UP000245838"/>
    </source>
</evidence>
<organism evidence="2 3">
    <name type="scientific">Sodalis glossinidius (strain morsitans)</name>
    <dbReference type="NCBI Taxonomy" id="343509"/>
    <lineage>
        <taxon>Bacteria</taxon>
        <taxon>Pseudomonadati</taxon>
        <taxon>Pseudomonadota</taxon>
        <taxon>Gammaproteobacteria</taxon>
        <taxon>Enterobacterales</taxon>
        <taxon>Bruguierivoracaceae</taxon>
        <taxon>Sodalis</taxon>
    </lineage>
</organism>
<dbReference type="OrthoDB" id="8596216at2"/>
<dbReference type="RefSeq" id="WP_041866562.1">
    <property type="nucleotide sequence ID" value="NC_007712.1"/>
</dbReference>
<keyword evidence="1" id="KW-0812">Transmembrane</keyword>
<sequence length="100" mass="10773">MQEHEKNLVWLLLIGAAIAIGRMLNRDEPITPRLFIARVVLGSAISVAAGAVLILIPGLPVLAVTGLGAALGIPGHQAVELWLRRKGSRWLSTRGRHDIE</sequence>
<dbReference type="AlphaFoldDB" id="A0A193QFE1"/>
<dbReference type="InterPro" id="IPR007633">
    <property type="entry name" value="Phage_P2_Holin"/>
</dbReference>
<dbReference type="EMBL" id="LN854557">
    <property type="protein sequence ID" value="CRL43889.1"/>
    <property type="molecule type" value="Genomic_DNA"/>
</dbReference>
<keyword evidence="1" id="KW-0472">Membrane</keyword>
<keyword evidence="1" id="KW-1133">Transmembrane helix</keyword>
<dbReference type="Proteomes" id="UP000245838">
    <property type="component" value="Chromosome sggmmb4_Chromosome"/>
</dbReference>
<accession>A0A193QFE1</accession>
<reference evidence="2 3" key="1">
    <citation type="submission" date="2015-05" db="EMBL/GenBank/DDBJ databases">
        <authorList>
            <person name="Goodhead I."/>
        </authorList>
    </citation>
    <scope>NUCLEOTIDE SEQUENCE [LARGE SCALE GENOMIC DNA]</scope>
    <source>
        <strain evidence="3">morsitans</strain>
    </source>
</reference>
<evidence type="ECO:0000313" key="2">
    <source>
        <dbReference type="EMBL" id="CRL43889.1"/>
    </source>
</evidence>
<gene>
    <name evidence="2" type="ORF">SGGMMB4_00615</name>
</gene>
<protein>
    <submittedName>
        <fullName evidence="2">Phage holin family 2</fullName>
    </submittedName>
</protein>
<feature type="transmembrane region" description="Helical" evidence="1">
    <location>
        <begin position="6"/>
        <end position="24"/>
    </location>
</feature>
<dbReference type="GO" id="GO:0044660">
    <property type="term" value="P:viral release via pore formation in host cell membrane"/>
    <property type="evidence" value="ECO:0007669"/>
    <property type="project" value="InterPro"/>
</dbReference>
<evidence type="ECO:0000256" key="1">
    <source>
        <dbReference type="SAM" id="Phobius"/>
    </source>
</evidence>
<dbReference type="Pfam" id="PF04550">
    <property type="entry name" value="Phage_holin_3_2"/>
    <property type="match status" value="1"/>
</dbReference>
<dbReference type="BioCyc" id="SGLO343509:SGP1_RS02295-MONOMER"/>
<feature type="transmembrane region" description="Helical" evidence="1">
    <location>
        <begin position="36"/>
        <end position="56"/>
    </location>
</feature>